<evidence type="ECO:0000256" key="5">
    <source>
        <dbReference type="SAM" id="Coils"/>
    </source>
</evidence>
<dbReference type="Pfam" id="PF13715">
    <property type="entry name" value="CarbopepD_reg_2"/>
    <property type="match status" value="1"/>
</dbReference>
<feature type="domain" description="OmpA-like" evidence="7">
    <location>
        <begin position="768"/>
        <end position="886"/>
    </location>
</feature>
<dbReference type="InterPro" id="IPR050330">
    <property type="entry name" value="Bact_OuterMem_StrucFunc"/>
</dbReference>
<evidence type="ECO:0000313" key="9">
    <source>
        <dbReference type="Proteomes" id="UP000886742"/>
    </source>
</evidence>
<organism evidence="8 9">
    <name type="scientific">Candidatus Enterousia intestinigallinarum</name>
    <dbReference type="NCBI Taxonomy" id="2840790"/>
    <lineage>
        <taxon>Bacteria</taxon>
        <taxon>Pseudomonadati</taxon>
        <taxon>Pseudomonadota</taxon>
        <taxon>Alphaproteobacteria</taxon>
        <taxon>Candidatus Enterousia</taxon>
    </lineage>
</organism>
<dbReference type="Gene3D" id="3.30.1330.60">
    <property type="entry name" value="OmpA-like domain"/>
    <property type="match status" value="1"/>
</dbReference>
<dbReference type="PANTHER" id="PTHR30329">
    <property type="entry name" value="STATOR ELEMENT OF FLAGELLAR MOTOR COMPLEX"/>
    <property type="match status" value="1"/>
</dbReference>
<gene>
    <name evidence="8" type="ORF">IAD02_02035</name>
</gene>
<dbReference type="EMBL" id="DVJI01000009">
    <property type="protein sequence ID" value="HIS70748.1"/>
    <property type="molecule type" value="Genomic_DNA"/>
</dbReference>
<feature type="signal peptide" evidence="6">
    <location>
        <begin position="1"/>
        <end position="19"/>
    </location>
</feature>
<comment type="caution">
    <text evidence="8">The sequence shown here is derived from an EMBL/GenBank/DDBJ whole genome shotgun (WGS) entry which is preliminary data.</text>
</comment>
<dbReference type="Gene3D" id="2.60.40.1120">
    <property type="entry name" value="Carboxypeptidase-like, regulatory domain"/>
    <property type="match status" value="1"/>
</dbReference>
<dbReference type="PANTHER" id="PTHR30329:SF21">
    <property type="entry name" value="LIPOPROTEIN YIAD-RELATED"/>
    <property type="match status" value="1"/>
</dbReference>
<evidence type="ECO:0000256" key="2">
    <source>
        <dbReference type="ARBA" id="ARBA00023136"/>
    </source>
</evidence>
<dbReference type="InterPro" id="IPR006690">
    <property type="entry name" value="OMPA-like_CS"/>
</dbReference>
<dbReference type="InterPro" id="IPR006664">
    <property type="entry name" value="OMP_bac"/>
</dbReference>
<reference evidence="8" key="2">
    <citation type="journal article" date="2021" name="PeerJ">
        <title>Extensive microbial diversity within the chicken gut microbiome revealed by metagenomics and culture.</title>
        <authorList>
            <person name="Gilroy R."/>
            <person name="Ravi A."/>
            <person name="Getino M."/>
            <person name="Pursley I."/>
            <person name="Horton D.L."/>
            <person name="Alikhan N.F."/>
            <person name="Baker D."/>
            <person name="Gharbi K."/>
            <person name="Hall N."/>
            <person name="Watson M."/>
            <person name="Adriaenssens E.M."/>
            <person name="Foster-Nyarko E."/>
            <person name="Jarju S."/>
            <person name="Secka A."/>
            <person name="Antonio M."/>
            <person name="Oren A."/>
            <person name="Chaudhuri R.R."/>
            <person name="La Ragione R."/>
            <person name="Hildebrand F."/>
            <person name="Pallen M.J."/>
        </authorList>
    </citation>
    <scope>NUCLEOTIDE SEQUENCE</scope>
    <source>
        <strain evidence="8">ChiGjej3B3-5194</strain>
    </source>
</reference>
<dbReference type="CDD" id="cd07185">
    <property type="entry name" value="OmpA_C-like"/>
    <property type="match status" value="1"/>
</dbReference>
<dbReference type="SUPFAM" id="SSF49464">
    <property type="entry name" value="Carboxypeptidase regulatory domain-like"/>
    <property type="match status" value="1"/>
</dbReference>
<dbReference type="InterPro" id="IPR008969">
    <property type="entry name" value="CarboxyPept-like_regulatory"/>
</dbReference>
<dbReference type="PROSITE" id="PS01068">
    <property type="entry name" value="OMPA_1"/>
    <property type="match status" value="1"/>
</dbReference>
<dbReference type="PROSITE" id="PS51123">
    <property type="entry name" value="OMPA_2"/>
    <property type="match status" value="1"/>
</dbReference>
<dbReference type="PRINTS" id="PR01021">
    <property type="entry name" value="OMPADOMAIN"/>
</dbReference>
<protein>
    <submittedName>
        <fullName evidence="8">OmpA family protein</fullName>
    </submittedName>
</protein>
<dbReference type="InterPro" id="IPR009030">
    <property type="entry name" value="Growth_fac_rcpt_cys_sf"/>
</dbReference>
<name>A0A9D1JW98_9PROT</name>
<dbReference type="SUPFAM" id="SSF103088">
    <property type="entry name" value="OmpA-like"/>
    <property type="match status" value="1"/>
</dbReference>
<evidence type="ECO:0000256" key="4">
    <source>
        <dbReference type="PROSITE-ProRule" id="PRU00473"/>
    </source>
</evidence>
<proteinExistence type="predicted"/>
<evidence type="ECO:0000256" key="3">
    <source>
        <dbReference type="ARBA" id="ARBA00023237"/>
    </source>
</evidence>
<dbReference type="Proteomes" id="UP000886742">
    <property type="component" value="Unassembled WGS sequence"/>
</dbReference>
<dbReference type="SUPFAM" id="SSF57184">
    <property type="entry name" value="Growth factor receptor domain"/>
    <property type="match status" value="1"/>
</dbReference>
<keyword evidence="3" id="KW-0998">Cell outer membrane</keyword>
<feature type="chain" id="PRO_5038886661" evidence="6">
    <location>
        <begin position="20"/>
        <end position="889"/>
    </location>
</feature>
<reference evidence="8" key="1">
    <citation type="submission" date="2020-10" db="EMBL/GenBank/DDBJ databases">
        <authorList>
            <person name="Gilroy R."/>
        </authorList>
    </citation>
    <scope>NUCLEOTIDE SEQUENCE</scope>
    <source>
        <strain evidence="8">ChiGjej3B3-5194</strain>
    </source>
</reference>
<evidence type="ECO:0000259" key="7">
    <source>
        <dbReference type="PROSITE" id="PS51123"/>
    </source>
</evidence>
<sequence>MRKYLFGFFAVLFALPAFGAIDIDAEIDFFSQICNIASGSSINCNRVTSGGNVNIDNSISCAGGFKSSVTAEQRAEMIRNYCEKTLNENSSELNSAAATMTISGRIVDENGEPLIGATIVPSGASTGIGTTSDMDGNFTLDNFPSDRDVQISYIGFKDQTLTPGQNMNITLTEDAELLDEIVVEEQWKSRDCTGEELAAINATSGHTARNADGNGIYCVPDDCAYGYTLNKKANTCDALNCESPRYVLNAAGDKCEDQVGKDCTATDANASKSEYVWENNTLKCEIKKCNKGYLPNDAGTACDVSEGPCTDAQVQQIEHATAGELKRGVCHATECDAGYEVSGGKCIAISGNCSPMPENATSAHREYDSTAGVEVCIIDACRDGYSISNDKKSCIEPTLSQEDAQKQIAELQENADAMKEREQSLANRLIGGAGIGAMGIGGMQVASALAEQNADADAERDMAAYLATFKCDYGQGMTISGGETNIQLPGANVLLPIYNEYTTLAADLKTRKEALGMTPGIESEVILDAATSGLYDNAATGITDGAYTSLSRALSDPTGADAAEWAAQKSDTSSQLKTGAIVAGAGAVVGIVGDVLTNYVGDKPRESSDEILAKYEPLKKLRDNTAKLPDAESTAKCPSDATGTYPNCVCTNTKYIHNANTNMCESCPGDMVSVNNTCGCPDGTLPGENNTCVTPTAPTVTAKCDTSAGHVTVDPNTGDCECTDGYTLSSDATPKCHCPTATHEINAQGQCVTKQIIPAVTEIVQPVVEIPTITLNTGNLFELNSSNLTSDAQNVLNTFVTDVKAQVGNNTDYCITVTGHTDKSGTDAINQPLSERRANAVKNALVSGGLSASNITASGVGSTQCNSTSKYDKNCRKVEVQFSNNKCAS</sequence>
<evidence type="ECO:0000256" key="6">
    <source>
        <dbReference type="SAM" id="SignalP"/>
    </source>
</evidence>
<dbReference type="Pfam" id="PF00691">
    <property type="entry name" value="OmpA"/>
    <property type="match status" value="1"/>
</dbReference>
<dbReference type="AlphaFoldDB" id="A0A9D1JW98"/>
<dbReference type="InterPro" id="IPR036737">
    <property type="entry name" value="OmpA-like_sf"/>
</dbReference>
<feature type="coiled-coil region" evidence="5">
    <location>
        <begin position="401"/>
        <end position="428"/>
    </location>
</feature>
<keyword evidence="5" id="KW-0175">Coiled coil</keyword>
<accession>A0A9D1JW98</accession>
<dbReference type="GO" id="GO:0009279">
    <property type="term" value="C:cell outer membrane"/>
    <property type="evidence" value="ECO:0007669"/>
    <property type="project" value="UniProtKB-SubCell"/>
</dbReference>
<dbReference type="InterPro" id="IPR006665">
    <property type="entry name" value="OmpA-like"/>
</dbReference>
<keyword evidence="6" id="KW-0732">Signal</keyword>
<keyword evidence="2 4" id="KW-0472">Membrane</keyword>
<evidence type="ECO:0000256" key="1">
    <source>
        <dbReference type="ARBA" id="ARBA00004442"/>
    </source>
</evidence>
<evidence type="ECO:0000313" key="8">
    <source>
        <dbReference type="EMBL" id="HIS70748.1"/>
    </source>
</evidence>
<comment type="subcellular location">
    <subcellularLocation>
        <location evidence="1">Cell outer membrane</location>
    </subcellularLocation>
</comment>